<organism evidence="6 7">
    <name type="scientific">Danaus plexippus plexippus</name>
    <dbReference type="NCBI Taxonomy" id="278856"/>
    <lineage>
        <taxon>Eukaryota</taxon>
        <taxon>Metazoa</taxon>
        <taxon>Ecdysozoa</taxon>
        <taxon>Arthropoda</taxon>
        <taxon>Hexapoda</taxon>
        <taxon>Insecta</taxon>
        <taxon>Pterygota</taxon>
        <taxon>Neoptera</taxon>
        <taxon>Endopterygota</taxon>
        <taxon>Lepidoptera</taxon>
        <taxon>Glossata</taxon>
        <taxon>Ditrysia</taxon>
        <taxon>Papilionoidea</taxon>
        <taxon>Nymphalidae</taxon>
        <taxon>Danainae</taxon>
        <taxon>Danaini</taxon>
        <taxon>Danaina</taxon>
        <taxon>Danaus</taxon>
        <taxon>Danaus</taxon>
    </lineage>
</organism>
<dbReference type="EMBL" id="AGBW02009770">
    <property type="protein sequence ID" value="OWR49963.1"/>
    <property type="molecule type" value="Genomic_DNA"/>
</dbReference>
<gene>
    <name evidence="6" type="ORF">KGM_215902</name>
</gene>
<dbReference type="AlphaFoldDB" id="A0A212F8B5"/>
<feature type="region of interest" description="Disordered" evidence="4">
    <location>
        <begin position="414"/>
        <end position="435"/>
    </location>
</feature>
<sequence>MVLNVLEVALFCCIIEICSAIRIDPNEGAGRELMNERRWQMVTLYPSHNQQLFKYNTNTYPKYKFEYSVSDKKTGDHKHHHEFRDGHRVQGGYSLIEPDGSLRTVEYNADDYNGFNAVVSRGFHRHGGHAFSTFDHTRHFHPIRSEMKIKHFLPSSNYLFDKPQNKGNIEVKPVSEKNPNQNLPEKKALDKEVEEELEDLSKMTTFDPIENENSITTAASAMEIPTTESDKTIESTSTVKNDDIDSVNHMITEMPVVEVSSTSNEKAAVETEKLKTQEDSEAASSRFYSKFYYIIVIYAMVAASNAGLLHHAPAVSHNYINHEVQGHYAVHAAPSYQGSQISPIHTSIVHPAPAVHAAPVAYTASVHAAPAAYASPAHSAPVSHAAPVAHGASSAHEDDHYVGEFAHPKYGYSYSVEDPHTGDHKSQHETRDGDVVKGEYSLLQPDGSFRKVTYTADHHNGFNAVVHNTPPVIHHH</sequence>
<dbReference type="GO" id="GO:0031012">
    <property type="term" value="C:extracellular matrix"/>
    <property type="evidence" value="ECO:0007669"/>
    <property type="project" value="TreeGrafter"/>
</dbReference>
<dbReference type="STRING" id="278856.A0A212F8B5"/>
<evidence type="ECO:0000313" key="6">
    <source>
        <dbReference type="EMBL" id="OWR49963.1"/>
    </source>
</evidence>
<name>A0A212F8B5_DANPL</name>
<evidence type="ECO:0000256" key="1">
    <source>
        <dbReference type="ARBA" id="ARBA00022460"/>
    </source>
</evidence>
<dbReference type="KEGG" id="dpl:KGM_215902"/>
<dbReference type="InterPro" id="IPR000618">
    <property type="entry name" value="Insect_cuticle"/>
</dbReference>
<dbReference type="InterPro" id="IPR031311">
    <property type="entry name" value="CHIT_BIND_RR_consensus"/>
</dbReference>
<evidence type="ECO:0000256" key="4">
    <source>
        <dbReference type="SAM" id="MobiDB-lite"/>
    </source>
</evidence>
<dbReference type="PANTHER" id="PTHR12236">
    <property type="entry name" value="STRUCTURAL CONTITUENT OF CUTICLE"/>
    <property type="match status" value="1"/>
</dbReference>
<dbReference type="PRINTS" id="PR00947">
    <property type="entry name" value="CUTICLE"/>
</dbReference>
<dbReference type="Pfam" id="PF00379">
    <property type="entry name" value="Chitin_bind_4"/>
    <property type="match status" value="2"/>
</dbReference>
<dbReference type="PANTHER" id="PTHR12236:SF95">
    <property type="entry name" value="CUTICULAR PROTEIN 76BD, ISOFORM C-RELATED"/>
    <property type="match status" value="1"/>
</dbReference>
<evidence type="ECO:0000313" key="7">
    <source>
        <dbReference type="Proteomes" id="UP000007151"/>
    </source>
</evidence>
<dbReference type="InParanoid" id="A0A212F8B5"/>
<dbReference type="PROSITE" id="PS51155">
    <property type="entry name" value="CHIT_BIND_RR_2"/>
    <property type="match status" value="2"/>
</dbReference>
<keyword evidence="7" id="KW-1185">Reference proteome</keyword>
<feature type="compositionally biased region" description="Basic and acidic residues" evidence="4">
    <location>
        <begin position="417"/>
        <end position="435"/>
    </location>
</feature>
<dbReference type="Proteomes" id="UP000007151">
    <property type="component" value="Unassembled WGS sequence"/>
</dbReference>
<dbReference type="GO" id="GO:0005615">
    <property type="term" value="C:extracellular space"/>
    <property type="evidence" value="ECO:0007669"/>
    <property type="project" value="TreeGrafter"/>
</dbReference>
<feature type="signal peptide" evidence="5">
    <location>
        <begin position="1"/>
        <end position="20"/>
    </location>
</feature>
<dbReference type="InterPro" id="IPR051217">
    <property type="entry name" value="Insect_Cuticle_Struc_Prot"/>
</dbReference>
<accession>A0A212F8B5</accession>
<keyword evidence="1 3" id="KW-0193">Cuticle</keyword>
<dbReference type="GO" id="GO:0042302">
    <property type="term" value="F:structural constituent of cuticle"/>
    <property type="evidence" value="ECO:0007669"/>
    <property type="project" value="UniProtKB-UniRule"/>
</dbReference>
<protein>
    <submittedName>
        <fullName evidence="6">Cuticular protein RR-2 motif 93</fullName>
    </submittedName>
</protein>
<dbReference type="PROSITE" id="PS00233">
    <property type="entry name" value="CHIT_BIND_RR_1"/>
    <property type="match status" value="2"/>
</dbReference>
<keyword evidence="2 5" id="KW-0732">Signal</keyword>
<evidence type="ECO:0000256" key="2">
    <source>
        <dbReference type="ARBA" id="ARBA00022729"/>
    </source>
</evidence>
<comment type="caution">
    <text evidence="6">The sequence shown here is derived from an EMBL/GenBank/DDBJ whole genome shotgun (WGS) entry which is preliminary data.</text>
</comment>
<evidence type="ECO:0000256" key="3">
    <source>
        <dbReference type="PROSITE-ProRule" id="PRU00497"/>
    </source>
</evidence>
<proteinExistence type="predicted"/>
<feature type="chain" id="PRO_5011990297" evidence="5">
    <location>
        <begin position="21"/>
        <end position="476"/>
    </location>
</feature>
<evidence type="ECO:0000256" key="5">
    <source>
        <dbReference type="SAM" id="SignalP"/>
    </source>
</evidence>
<reference evidence="6 7" key="1">
    <citation type="journal article" date="2011" name="Cell">
        <title>The monarch butterfly genome yields insights into long-distance migration.</title>
        <authorList>
            <person name="Zhan S."/>
            <person name="Merlin C."/>
            <person name="Boore J.L."/>
            <person name="Reppert S.M."/>
        </authorList>
    </citation>
    <scope>NUCLEOTIDE SEQUENCE [LARGE SCALE GENOMIC DNA]</scope>
    <source>
        <strain evidence="6">F-2</strain>
    </source>
</reference>